<comment type="subcellular location">
    <subcellularLocation>
        <location evidence="1">Cell membrane</location>
        <topology evidence="1">Multi-pass membrane protein</topology>
    </subcellularLocation>
</comment>
<feature type="transmembrane region" description="Helical" evidence="7">
    <location>
        <begin position="383"/>
        <end position="408"/>
    </location>
</feature>
<dbReference type="Gene3D" id="1.20.1640.10">
    <property type="entry name" value="Multidrug efflux transporter AcrB transmembrane domain"/>
    <property type="match status" value="2"/>
</dbReference>
<feature type="transmembrane region" description="Helical" evidence="7">
    <location>
        <begin position="323"/>
        <end position="350"/>
    </location>
</feature>
<organism evidence="9">
    <name type="scientific">Alkalihalobacillus alcalophilus ATCC 27647 = CGMCC 1.3604</name>
    <dbReference type="NCBI Taxonomy" id="1218173"/>
    <lineage>
        <taxon>Bacteria</taxon>
        <taxon>Bacillati</taxon>
        <taxon>Bacillota</taxon>
        <taxon>Bacilli</taxon>
        <taxon>Bacillales</taxon>
        <taxon>Bacillaceae</taxon>
        <taxon>Alkalihalobacillus</taxon>
    </lineage>
</organism>
<comment type="similarity">
    <text evidence="2">Belongs to the resistance-nodulation-cell division (RND) (TC 2.A.6) family. MmpL subfamily.</text>
</comment>
<name>J8TSD2_ALKAL</name>
<dbReference type="EMBL" id="JX399363">
    <property type="protein sequence ID" value="AFV25786.1"/>
    <property type="molecule type" value="Genomic_DNA"/>
</dbReference>
<dbReference type="PANTHER" id="PTHR33406:SF6">
    <property type="entry name" value="MEMBRANE PROTEIN YDGH-RELATED"/>
    <property type="match status" value="1"/>
</dbReference>
<evidence type="ECO:0000256" key="3">
    <source>
        <dbReference type="ARBA" id="ARBA00022475"/>
    </source>
</evidence>
<evidence type="ECO:0000256" key="2">
    <source>
        <dbReference type="ARBA" id="ARBA00010157"/>
    </source>
</evidence>
<sequence>MLQPFRKLAKFSSSPFGAKMVLIFWLVAIVLLSVLLPSAKDYAGTSTEGSVRGDSLSEIAAQVNAMEFSSDDDGIPALLVFHNENALNEEERGKISELSEWLASDDKPAYVVSALPYHHFPEEIQNQMYSEDETTMLFHVSLEQGLEASEANETLEQIRAEVVSIGLTDLQLEITGPAAIAADTTALFQNADFVLMLATIVLIFVILIVIYRSPLLAIMPLLIAGMVYGVVDRLLGLAGKNDWFAVDSSAFSIMLVLLFAIITDYSLFVFSRYKEELQKQESKYESMKEAIHHVSEPIFLSGGTVLLAMLTLFVTVFEPYNHFAPVFSLAVVVILLAGLTLIPSIFALLGRKAFWPVIPKVKEENKKQSKYWLKVSEIVTKKAGLITSVFLLLLAVAAFNTTTINFSFNLMKSFPEDISSRQGFELLADHFPEGQLAPVSVILQSDEQIDLDETFYKQVNSLRDELEKVKGVSTVSPKITEEMINGEANLPRNFLAEEETAIKLELILDGNPFELEALETIQTLRELEGTLLESHQFPTNKFSLHYAGQTAEQLDVKEMNERDMIFLFSSVILLLTVILIFQFKSILLPLIMMATILLTYVASLGISWWIFENLLGYEAISYRIPVYTFIFMVALGIDYSIILISRIREQASNLPWKEAIQQGVVKTGSVIASAGLILAATC</sequence>
<dbReference type="AlphaFoldDB" id="J8TSD2"/>
<dbReference type="Pfam" id="PF03176">
    <property type="entry name" value="MMPL"/>
    <property type="match status" value="2"/>
</dbReference>
<feature type="domain" description="Membrane transport protein MMPL" evidence="8">
    <location>
        <begin position="414"/>
        <end position="681"/>
    </location>
</feature>
<dbReference type="OrthoDB" id="2365435at2"/>
<evidence type="ECO:0000256" key="6">
    <source>
        <dbReference type="ARBA" id="ARBA00023136"/>
    </source>
</evidence>
<keyword evidence="6 7" id="KW-0472">Membrane</keyword>
<feature type="domain" description="Membrane transport protein MMPL" evidence="8">
    <location>
        <begin position="65"/>
        <end position="381"/>
    </location>
</feature>
<protein>
    <submittedName>
        <fullName evidence="10">Membrane protein</fullName>
    </submittedName>
    <submittedName>
        <fullName evidence="9">Multidrug/solvent efflux transporter</fullName>
    </submittedName>
</protein>
<evidence type="ECO:0000313" key="10">
    <source>
        <dbReference type="EMBL" id="THG91894.1"/>
    </source>
</evidence>
<feature type="transmembrane region" description="Helical" evidence="7">
    <location>
        <begin position="193"/>
        <end position="210"/>
    </location>
</feature>
<dbReference type="PANTHER" id="PTHR33406">
    <property type="entry name" value="MEMBRANE PROTEIN MJ1562-RELATED"/>
    <property type="match status" value="1"/>
</dbReference>
<feature type="transmembrane region" description="Helical" evidence="7">
    <location>
        <begin position="294"/>
        <end position="317"/>
    </location>
</feature>
<evidence type="ECO:0000256" key="5">
    <source>
        <dbReference type="ARBA" id="ARBA00022989"/>
    </source>
</evidence>
<reference evidence="9" key="1">
    <citation type="submission" date="2012-07" db="EMBL/GenBank/DDBJ databases">
        <title>A Draft Genome for Bacillus alcalophilus strain ATCC 27647.</title>
        <authorList>
            <person name="Attie O."/>
            <person name="Jayaprakash A."/>
            <person name="Sachidanandam R."/>
            <person name="Shah H."/>
            <person name="Paulsen I."/>
            <person name="Morino M."/>
            <person name="Ito M."/>
            <person name="Krulwich T."/>
        </authorList>
    </citation>
    <scope>NUCLEOTIDE SEQUENCE</scope>
    <source>
        <strain evidence="9">ATCC 27647</strain>
    </source>
</reference>
<dbReference type="Proteomes" id="UP000297014">
    <property type="component" value="Unassembled WGS sequence"/>
</dbReference>
<dbReference type="GO" id="GO:0005886">
    <property type="term" value="C:plasma membrane"/>
    <property type="evidence" value="ECO:0007669"/>
    <property type="project" value="UniProtKB-SubCell"/>
</dbReference>
<feature type="transmembrane region" description="Helical" evidence="7">
    <location>
        <begin position="590"/>
        <end position="610"/>
    </location>
</feature>
<evidence type="ECO:0000256" key="4">
    <source>
        <dbReference type="ARBA" id="ARBA00022692"/>
    </source>
</evidence>
<evidence type="ECO:0000313" key="9">
    <source>
        <dbReference type="EMBL" id="AFV25786.1"/>
    </source>
</evidence>
<feature type="transmembrane region" description="Helical" evidence="7">
    <location>
        <begin position="564"/>
        <end position="583"/>
    </location>
</feature>
<keyword evidence="3" id="KW-1003">Cell membrane</keyword>
<evidence type="ECO:0000259" key="8">
    <source>
        <dbReference type="Pfam" id="PF03176"/>
    </source>
</evidence>
<accession>J8TSD2</accession>
<gene>
    <name evidence="10" type="ORF">AJ85_00935</name>
    <name evidence="9" type="ORF">BalcAV1974</name>
</gene>
<keyword evidence="5 7" id="KW-1133">Transmembrane helix</keyword>
<dbReference type="RefSeq" id="WP_004427643.1">
    <property type="nucleotide sequence ID" value="NZ_ALPT02000049.1"/>
</dbReference>
<evidence type="ECO:0000256" key="1">
    <source>
        <dbReference type="ARBA" id="ARBA00004651"/>
    </source>
</evidence>
<proteinExistence type="inferred from homology"/>
<dbReference type="InterPro" id="IPR050545">
    <property type="entry name" value="Mycobact_MmpL"/>
</dbReference>
<dbReference type="InterPro" id="IPR004869">
    <property type="entry name" value="MMPL_dom"/>
</dbReference>
<feature type="transmembrane region" description="Helical" evidence="7">
    <location>
        <begin position="622"/>
        <end position="644"/>
    </location>
</feature>
<evidence type="ECO:0000313" key="11">
    <source>
        <dbReference type="Proteomes" id="UP000297014"/>
    </source>
</evidence>
<evidence type="ECO:0000256" key="7">
    <source>
        <dbReference type="SAM" id="Phobius"/>
    </source>
</evidence>
<keyword evidence="4 7" id="KW-0812">Transmembrane</keyword>
<dbReference type="SUPFAM" id="SSF82866">
    <property type="entry name" value="Multidrug efflux transporter AcrB transmembrane domain"/>
    <property type="match status" value="2"/>
</dbReference>
<feature type="transmembrane region" description="Helical" evidence="7">
    <location>
        <begin position="251"/>
        <end position="273"/>
    </location>
</feature>
<dbReference type="EMBL" id="JALP01000038">
    <property type="protein sequence ID" value="THG91894.1"/>
    <property type="molecule type" value="Genomic_DNA"/>
</dbReference>
<reference evidence="10 11" key="2">
    <citation type="submission" date="2014-01" db="EMBL/GenBank/DDBJ databases">
        <title>Draft genome sequencing of Bacillus alcalophilus CGMCC 1.3604.</title>
        <authorList>
            <person name="Yang J."/>
            <person name="Diao L."/>
            <person name="Yang S."/>
        </authorList>
    </citation>
    <scope>NUCLEOTIDE SEQUENCE [LARGE SCALE GENOMIC DNA]</scope>
    <source>
        <strain evidence="10 11">CGMCC 1.3604</strain>
    </source>
</reference>